<feature type="region of interest" description="Disordered" evidence="1">
    <location>
        <begin position="1"/>
        <end position="96"/>
    </location>
</feature>
<gene>
    <name evidence="3" type="ORF">BD289DRAFT_255898</name>
</gene>
<evidence type="ECO:0000313" key="3">
    <source>
        <dbReference type="EMBL" id="PSS02267.1"/>
    </source>
</evidence>
<dbReference type="OrthoDB" id="5358884at2759"/>
<organism evidence="3 4">
    <name type="scientific">Coniella lustricola</name>
    <dbReference type="NCBI Taxonomy" id="2025994"/>
    <lineage>
        <taxon>Eukaryota</taxon>
        <taxon>Fungi</taxon>
        <taxon>Dikarya</taxon>
        <taxon>Ascomycota</taxon>
        <taxon>Pezizomycotina</taxon>
        <taxon>Sordariomycetes</taxon>
        <taxon>Sordariomycetidae</taxon>
        <taxon>Diaporthales</taxon>
        <taxon>Schizoparmaceae</taxon>
        <taxon>Coniella</taxon>
    </lineage>
</organism>
<accession>A0A2T3AKW5</accession>
<dbReference type="Proteomes" id="UP000241462">
    <property type="component" value="Unassembled WGS sequence"/>
</dbReference>
<feature type="compositionally biased region" description="Polar residues" evidence="1">
    <location>
        <begin position="52"/>
        <end position="76"/>
    </location>
</feature>
<keyword evidence="2" id="KW-1133">Transmembrane helix</keyword>
<protein>
    <submittedName>
        <fullName evidence="3">Uncharacterized protein</fullName>
    </submittedName>
</protein>
<keyword evidence="2" id="KW-0472">Membrane</keyword>
<feature type="compositionally biased region" description="Low complexity" evidence="1">
    <location>
        <begin position="26"/>
        <end position="41"/>
    </location>
</feature>
<reference evidence="3 4" key="1">
    <citation type="journal article" date="2018" name="Mycol. Prog.">
        <title>Coniella lustricola, a new species from submerged detritus.</title>
        <authorList>
            <person name="Raudabaugh D.B."/>
            <person name="Iturriaga T."/>
            <person name="Carver A."/>
            <person name="Mondo S."/>
            <person name="Pangilinan J."/>
            <person name="Lipzen A."/>
            <person name="He G."/>
            <person name="Amirebrahimi M."/>
            <person name="Grigoriev I.V."/>
            <person name="Miller A.N."/>
        </authorList>
    </citation>
    <scope>NUCLEOTIDE SEQUENCE [LARGE SCALE GENOMIC DNA]</scope>
    <source>
        <strain evidence="3 4">B22-T-1</strain>
    </source>
</reference>
<sequence length="312" mass="32378">MSSHADHNAQQAPEVMENSYPEPLSYHQIQQQQQYQYNHYPQHPPVPPPKNETGTYNSNGSLTAPSSAYPASQISPPAQYAHPVVPGASDDMDGQKTRHQRGGIFGCTLTVFVLSAIIAFLLMAVIALAAGTGVEASRASTAQNQVNELYASISALSSGLATPTSSGTTATSVSATASSTSTSFASIDDNCSGDPGGVTGTTYAAFSLIGDYSFTIKCNSDAVGTPLMNLFTANLETCMDACASYTQELPTVFPNNTNTTCGGVSFIPLWTNKTAALDGGAPGNCYLKPTQTASPNTPNIGTECHAGILVSG</sequence>
<dbReference type="AlphaFoldDB" id="A0A2T3AKW5"/>
<feature type="transmembrane region" description="Helical" evidence="2">
    <location>
        <begin position="104"/>
        <end position="130"/>
    </location>
</feature>
<keyword evidence="2" id="KW-0812">Transmembrane</keyword>
<dbReference type="EMBL" id="KZ678378">
    <property type="protein sequence ID" value="PSS02267.1"/>
    <property type="molecule type" value="Genomic_DNA"/>
</dbReference>
<evidence type="ECO:0000256" key="1">
    <source>
        <dbReference type="SAM" id="MobiDB-lite"/>
    </source>
</evidence>
<keyword evidence="4" id="KW-1185">Reference proteome</keyword>
<evidence type="ECO:0000313" key="4">
    <source>
        <dbReference type="Proteomes" id="UP000241462"/>
    </source>
</evidence>
<name>A0A2T3AKW5_9PEZI</name>
<evidence type="ECO:0000256" key="2">
    <source>
        <dbReference type="SAM" id="Phobius"/>
    </source>
</evidence>
<dbReference type="InParanoid" id="A0A2T3AKW5"/>
<proteinExistence type="predicted"/>